<accession>A0A382DF89</accession>
<feature type="transmembrane region" description="Helical" evidence="1">
    <location>
        <begin position="416"/>
        <end position="439"/>
    </location>
</feature>
<dbReference type="AlphaFoldDB" id="A0A382DF89"/>
<feature type="transmembrane region" description="Helical" evidence="1">
    <location>
        <begin position="33"/>
        <end position="52"/>
    </location>
</feature>
<protein>
    <recommendedName>
        <fullName evidence="2">Glycosyltransferase RgtA/B/C/D-like domain-containing protein</fullName>
    </recommendedName>
</protein>
<reference evidence="3" key="1">
    <citation type="submission" date="2018-05" db="EMBL/GenBank/DDBJ databases">
        <authorList>
            <person name="Lanie J.A."/>
            <person name="Ng W.-L."/>
            <person name="Kazmierczak K.M."/>
            <person name="Andrzejewski T.M."/>
            <person name="Davidsen T.M."/>
            <person name="Wayne K.J."/>
            <person name="Tettelin H."/>
            <person name="Glass J.I."/>
            <person name="Rusch D."/>
            <person name="Podicherti R."/>
            <person name="Tsui H.-C.T."/>
            <person name="Winkler M.E."/>
        </authorList>
    </citation>
    <scope>NUCLEOTIDE SEQUENCE</scope>
</reference>
<keyword evidence="1" id="KW-1133">Transmembrane helix</keyword>
<feature type="transmembrane region" description="Helical" evidence="1">
    <location>
        <begin position="300"/>
        <end position="318"/>
    </location>
</feature>
<feature type="transmembrane region" description="Helical" evidence="1">
    <location>
        <begin position="339"/>
        <end position="360"/>
    </location>
</feature>
<feature type="domain" description="Glycosyltransferase RgtA/B/C/D-like" evidence="2">
    <location>
        <begin position="94"/>
        <end position="223"/>
    </location>
</feature>
<feature type="transmembrane region" description="Helical" evidence="1">
    <location>
        <begin position="95"/>
        <end position="123"/>
    </location>
</feature>
<dbReference type="EMBL" id="UINC01038790">
    <property type="protein sequence ID" value="SVB36297.1"/>
    <property type="molecule type" value="Genomic_DNA"/>
</dbReference>
<feature type="transmembrane region" description="Helical" evidence="1">
    <location>
        <begin position="188"/>
        <end position="219"/>
    </location>
</feature>
<dbReference type="Pfam" id="PF13231">
    <property type="entry name" value="PMT_2"/>
    <property type="match status" value="1"/>
</dbReference>
<feature type="transmembrane region" description="Helical" evidence="1">
    <location>
        <begin position="158"/>
        <end position="176"/>
    </location>
</feature>
<evidence type="ECO:0000256" key="1">
    <source>
        <dbReference type="SAM" id="Phobius"/>
    </source>
</evidence>
<feature type="transmembrane region" description="Helical" evidence="1">
    <location>
        <begin position="483"/>
        <end position="500"/>
    </location>
</feature>
<organism evidence="3">
    <name type="scientific">marine metagenome</name>
    <dbReference type="NCBI Taxonomy" id="408172"/>
    <lineage>
        <taxon>unclassified sequences</taxon>
        <taxon>metagenomes</taxon>
        <taxon>ecological metagenomes</taxon>
    </lineage>
</organism>
<feature type="non-terminal residue" evidence="3">
    <location>
        <position position="543"/>
    </location>
</feature>
<feature type="non-terminal residue" evidence="3">
    <location>
        <position position="1"/>
    </location>
</feature>
<keyword evidence="1" id="KW-0472">Membrane</keyword>
<sequence>MDATEKYTSSPSGKYNSQEDRTGIFYKPFFRQAFLLIMIWAVLLVLRVPILANANLFLDADEGFMATHMVESIKSGNFSLYFERVRYTGNFNGYLALPFFLIMGFTALAFKLPAVLCYGLYVWTFYLLAKRYRKDIALTVAIFMVFCPPAILDLSTRNIQQIIIGIFGNVLFLLADKILKNQRSNSKIFLLGLVAGFTIYVYSYSVIYVTTVLIILILASPSWDSWRGNSSLVSFLNPFKNCNNIQQIILRVVDIVMGVIFLGIFSFLFFKYIWGGIIFEAQPPLTKLLVFFLIPNNITTPLLLIYPVFIIVRIYLYRKKHTKLSSKDLKLTLKSDKNIFFKKVCFVLAGFLIGFCPNIVGTLDGQISGHPGFEVKLSLSHMFAKFMDMWVTISSLIGLNKPYVDFDSFQFSSPIMFLRVFLASFIGLLGIASFVHLIYSQRDKLKRVFQLKQIDQNPPIILILLFLVTALAGALYLKTNTLRHLLPMYGILCFCAALFIHTINKRIGGNRFLKTCSFLWILFYMIETHIFYTENQVIKGVHV</sequence>
<evidence type="ECO:0000259" key="2">
    <source>
        <dbReference type="Pfam" id="PF13231"/>
    </source>
</evidence>
<name>A0A382DF89_9ZZZZ</name>
<gene>
    <name evidence="3" type="ORF">METZ01_LOCUS189151</name>
</gene>
<feature type="transmembrane region" description="Helical" evidence="1">
    <location>
        <begin position="135"/>
        <end position="152"/>
    </location>
</feature>
<feature type="transmembrane region" description="Helical" evidence="1">
    <location>
        <begin position="277"/>
        <end position="294"/>
    </location>
</feature>
<feature type="transmembrane region" description="Helical" evidence="1">
    <location>
        <begin position="248"/>
        <end position="270"/>
    </location>
</feature>
<feature type="transmembrane region" description="Helical" evidence="1">
    <location>
        <begin position="512"/>
        <end position="532"/>
    </location>
</feature>
<keyword evidence="1" id="KW-0812">Transmembrane</keyword>
<proteinExistence type="predicted"/>
<feature type="transmembrane region" description="Helical" evidence="1">
    <location>
        <begin position="460"/>
        <end position="477"/>
    </location>
</feature>
<evidence type="ECO:0000313" key="3">
    <source>
        <dbReference type="EMBL" id="SVB36297.1"/>
    </source>
</evidence>
<dbReference type="InterPro" id="IPR038731">
    <property type="entry name" value="RgtA/B/C-like"/>
</dbReference>